<dbReference type="SMART" id="SM00091">
    <property type="entry name" value="PAS"/>
    <property type="match status" value="2"/>
</dbReference>
<dbReference type="GO" id="GO:0006355">
    <property type="term" value="P:regulation of DNA-templated transcription"/>
    <property type="evidence" value="ECO:0007669"/>
    <property type="project" value="InterPro"/>
</dbReference>
<organism evidence="5">
    <name type="scientific">Mycolicibacterium gilvum (strain PYR-GCK)</name>
    <name type="common">Mycobacterium gilvum (strain PYR-GCK)</name>
    <dbReference type="NCBI Taxonomy" id="350054"/>
    <lineage>
        <taxon>Bacteria</taxon>
        <taxon>Bacillati</taxon>
        <taxon>Actinomycetota</taxon>
        <taxon>Actinomycetes</taxon>
        <taxon>Mycobacteriales</taxon>
        <taxon>Mycobacteriaceae</taxon>
        <taxon>Mycolicibacterium</taxon>
    </lineage>
</organism>
<dbReference type="HOGENOM" id="CLU_000445_11_32_11"/>
<gene>
    <name evidence="5" type="ordered locus">Mflv_4251</name>
</gene>
<dbReference type="SUPFAM" id="SSF55785">
    <property type="entry name" value="PYP-like sensor domain (PAS domain)"/>
    <property type="match status" value="2"/>
</dbReference>
<dbReference type="CDD" id="cd00130">
    <property type="entry name" value="PAS"/>
    <property type="match status" value="1"/>
</dbReference>
<dbReference type="PANTHER" id="PTHR44757">
    <property type="entry name" value="DIGUANYLATE CYCLASE DGCP"/>
    <property type="match status" value="1"/>
</dbReference>
<reference evidence="5" key="2">
    <citation type="journal article" date="2013" name="PLoS ONE">
        <title>A Gene Expression Study of the Activities of Aromatic Ring-Cleavage Dioxygenases in Mycobacterium gilvum PYR-GCK to Changes in Salinity and pH during Pyrene Degradation.</title>
        <authorList>
            <person name="Badejo A.C."/>
            <person name="Badejo A.O."/>
            <person name="Shin K.H."/>
            <person name="Chai Y.G."/>
        </authorList>
    </citation>
    <scope>NUCLEOTIDE SEQUENCE [LARGE SCALE GENOMIC DNA]</scope>
    <source>
        <strain evidence="5">PYR-GCK</strain>
    </source>
</reference>
<dbReference type="Pfam" id="PF00989">
    <property type="entry name" value="PAS"/>
    <property type="match status" value="1"/>
</dbReference>
<dbReference type="Pfam" id="PF01590">
    <property type="entry name" value="GAF"/>
    <property type="match status" value="1"/>
</dbReference>
<dbReference type="AlphaFoldDB" id="A4TE01"/>
<dbReference type="InterPro" id="IPR013767">
    <property type="entry name" value="PAS_fold"/>
</dbReference>
<dbReference type="InterPro" id="IPR000160">
    <property type="entry name" value="GGDEF_dom"/>
</dbReference>
<feature type="domain" description="PAS" evidence="2">
    <location>
        <begin position="327"/>
        <end position="398"/>
    </location>
</feature>
<evidence type="ECO:0000256" key="1">
    <source>
        <dbReference type="SAM" id="MobiDB-lite"/>
    </source>
</evidence>
<feature type="domain" description="PAC" evidence="3">
    <location>
        <begin position="269"/>
        <end position="326"/>
    </location>
</feature>
<dbReference type="InterPro" id="IPR000014">
    <property type="entry name" value="PAS"/>
</dbReference>
<dbReference type="Gene3D" id="3.30.450.40">
    <property type="match status" value="1"/>
</dbReference>
<dbReference type="SUPFAM" id="SSF55073">
    <property type="entry name" value="Nucleotide cyclase"/>
    <property type="match status" value="1"/>
</dbReference>
<dbReference type="STRING" id="350054.Mflv_4251"/>
<dbReference type="Gene3D" id="3.30.450.20">
    <property type="entry name" value="PAS domain"/>
    <property type="match status" value="2"/>
</dbReference>
<dbReference type="PROSITE" id="PS50113">
    <property type="entry name" value="PAC"/>
    <property type="match status" value="1"/>
</dbReference>
<accession>A4TE01</accession>
<protein>
    <submittedName>
        <fullName evidence="5">Diguanylate cyclase with PAS/PAC sensor</fullName>
    </submittedName>
</protein>
<feature type="domain" description="GGDEF" evidence="4">
    <location>
        <begin position="483"/>
        <end position="603"/>
    </location>
</feature>
<dbReference type="CDD" id="cd01949">
    <property type="entry name" value="GGDEF"/>
    <property type="match status" value="1"/>
</dbReference>
<dbReference type="InterPro" id="IPR013656">
    <property type="entry name" value="PAS_4"/>
</dbReference>
<dbReference type="InterPro" id="IPR035965">
    <property type="entry name" value="PAS-like_dom_sf"/>
</dbReference>
<dbReference type="Pfam" id="PF00990">
    <property type="entry name" value="GGDEF"/>
    <property type="match status" value="1"/>
</dbReference>
<dbReference type="InterPro" id="IPR000700">
    <property type="entry name" value="PAS-assoc_C"/>
</dbReference>
<dbReference type="Pfam" id="PF08448">
    <property type="entry name" value="PAS_4"/>
    <property type="match status" value="1"/>
</dbReference>
<reference evidence="5" key="1">
    <citation type="submission" date="2007-04" db="EMBL/GenBank/DDBJ databases">
        <authorList>
            <consortium name="US DOE Joint Genome Institute"/>
            <person name="Copeland A."/>
            <person name="Lucas S."/>
            <person name="Lapidus A."/>
            <person name="Barry K."/>
            <person name="Detter J.C."/>
            <person name="Glavina del Rio T."/>
            <person name="Hammon N."/>
            <person name="Israni S."/>
            <person name="Dalin E."/>
            <person name="Tice H."/>
            <person name="Pitluck S."/>
            <person name="Chain P."/>
            <person name="Malfatti S."/>
            <person name="Shin M."/>
            <person name="Vergez L."/>
            <person name="Schmutz J."/>
            <person name="Larimer F."/>
            <person name="Land M."/>
            <person name="Hauser L."/>
            <person name="Kyrpides N."/>
            <person name="Mikhailova N."/>
            <person name="Miller C."/>
            <person name="Richardson P."/>
        </authorList>
    </citation>
    <scope>NUCLEOTIDE SEQUENCE</scope>
    <source>
        <strain evidence="5">PYR-GCK</strain>
    </source>
</reference>
<evidence type="ECO:0000313" key="5">
    <source>
        <dbReference type="EMBL" id="ABP46720.1"/>
    </source>
</evidence>
<dbReference type="PROSITE" id="PS50887">
    <property type="entry name" value="GGDEF"/>
    <property type="match status" value="1"/>
</dbReference>
<dbReference type="PANTHER" id="PTHR44757:SF2">
    <property type="entry name" value="BIOFILM ARCHITECTURE MAINTENANCE PROTEIN MBAA"/>
    <property type="match status" value="1"/>
</dbReference>
<feature type="region of interest" description="Disordered" evidence="1">
    <location>
        <begin position="1"/>
        <end position="24"/>
    </location>
</feature>
<dbReference type="EMBL" id="CP000656">
    <property type="protein sequence ID" value="ABP46720.1"/>
    <property type="molecule type" value="Genomic_DNA"/>
</dbReference>
<dbReference type="eggNOG" id="COG5001">
    <property type="taxonomic scope" value="Bacteria"/>
</dbReference>
<sequence>MNVTGWCSLSGKIPGRGPSPGDAKDDEVARLLALESFDILDTPPEESFDGLTALAAYVCDVPMALIGFLDAERQWLKSRQGVGHSEIARELSFCASTMGDGDTLIEIPDTRLDSRLAGHPMVTGDPHLRFYAGMPIRTAEGHALGTICVMDVEPRTLSDAQRSHLRTLADQVMNLLDLRRRARQYAVEMTRRLEIDEALRQQQRLLSGVLDHTDVLVYTKDVEGRFVMANNAVQHVTQADRSMIGATDYDFFDATVADSYRRNDRRIMETREWQVFSEDVVHPDGSVHTYRSTKFPLISDSGEVLGVGGLSTDVTELAAARAAHEAAEERWRALVEQSPAPVIVVDAEGALAYVNPEGLALLGVARGADVSLLPAEDFIPPQLRRATQKLLDETMAGTRVVRGERGVLRRRDGTEITVEINATVVSHSGERSVQLEIRDVSEVAAAHAALEHSASTDPLTGVLNRKAWDARVATLLPEVSDTSPMTIAVIDLDNFKTYNDTRGHTAGDALLQQFAGAAAACLGADDVFARWGGEEFIVALPGADPDRAEPILDRLRGHVPSEQTCSIGYTGHVPPEALTDTVIRADKALYQAKRRGKNRIARL</sequence>
<dbReference type="SUPFAM" id="SSF55781">
    <property type="entry name" value="GAF domain-like"/>
    <property type="match status" value="1"/>
</dbReference>
<dbReference type="Gene3D" id="3.30.70.270">
    <property type="match status" value="1"/>
</dbReference>
<dbReference type="InterPro" id="IPR003018">
    <property type="entry name" value="GAF"/>
</dbReference>
<dbReference type="InterPro" id="IPR043128">
    <property type="entry name" value="Rev_trsase/Diguanyl_cyclase"/>
</dbReference>
<proteinExistence type="predicted"/>
<dbReference type="InterPro" id="IPR029016">
    <property type="entry name" value="GAF-like_dom_sf"/>
</dbReference>
<dbReference type="NCBIfam" id="TIGR00254">
    <property type="entry name" value="GGDEF"/>
    <property type="match status" value="1"/>
</dbReference>
<evidence type="ECO:0000259" key="3">
    <source>
        <dbReference type="PROSITE" id="PS50113"/>
    </source>
</evidence>
<dbReference type="PROSITE" id="PS50112">
    <property type="entry name" value="PAS"/>
    <property type="match status" value="1"/>
</dbReference>
<dbReference type="eggNOG" id="COG2203">
    <property type="taxonomic scope" value="Bacteria"/>
</dbReference>
<evidence type="ECO:0000259" key="2">
    <source>
        <dbReference type="PROSITE" id="PS50112"/>
    </source>
</evidence>
<dbReference type="NCBIfam" id="TIGR00229">
    <property type="entry name" value="sensory_box"/>
    <property type="match status" value="2"/>
</dbReference>
<dbReference type="InterPro" id="IPR052155">
    <property type="entry name" value="Biofilm_reg_signaling"/>
</dbReference>
<dbReference type="InterPro" id="IPR029787">
    <property type="entry name" value="Nucleotide_cyclase"/>
</dbReference>
<dbReference type="SMART" id="SM00267">
    <property type="entry name" value="GGDEF"/>
    <property type="match status" value="1"/>
</dbReference>
<dbReference type="KEGG" id="mgi:Mflv_4251"/>
<evidence type="ECO:0000259" key="4">
    <source>
        <dbReference type="PROSITE" id="PS50887"/>
    </source>
</evidence>
<name>A4TE01_MYCGI</name>
<dbReference type="SMART" id="SM00065">
    <property type="entry name" value="GAF"/>
    <property type="match status" value="1"/>
</dbReference>
<dbReference type="OrthoDB" id="9151676at2"/>